<dbReference type="Proteomes" id="UP001055117">
    <property type="component" value="Unassembled WGS sequence"/>
</dbReference>
<comment type="caution">
    <text evidence="2">The sequence shown here is derived from an EMBL/GenBank/DDBJ whole genome shotgun (WGS) entry which is preliminary data.</text>
</comment>
<evidence type="ECO:0000256" key="1">
    <source>
        <dbReference type="SAM" id="Phobius"/>
    </source>
</evidence>
<name>A0ABQ4QCP6_9HYPH</name>
<keyword evidence="1" id="KW-0472">Membrane</keyword>
<gene>
    <name evidence="2" type="ORF">AFCDBAGC_0708</name>
</gene>
<reference evidence="2 3" key="1">
    <citation type="journal article" date="2021" name="Front. Microbiol.">
        <title>Comprehensive Comparative Genomics and Phenotyping of Methylobacterium Species.</title>
        <authorList>
            <person name="Alessa O."/>
            <person name="Ogura Y."/>
            <person name="Fujitani Y."/>
            <person name="Takami H."/>
            <person name="Hayashi T."/>
            <person name="Sahin N."/>
            <person name="Tani A."/>
        </authorList>
    </citation>
    <scope>NUCLEOTIDE SEQUENCE [LARGE SCALE GENOMIC DNA]</scope>
    <source>
        <strain evidence="2 3">DSM 23679</strain>
    </source>
</reference>
<evidence type="ECO:0000313" key="2">
    <source>
        <dbReference type="EMBL" id="GJD42866.1"/>
    </source>
</evidence>
<organism evidence="2 3">
    <name type="scientific">Methylobacterium cerastii</name>
    <dbReference type="NCBI Taxonomy" id="932741"/>
    <lineage>
        <taxon>Bacteria</taxon>
        <taxon>Pseudomonadati</taxon>
        <taxon>Pseudomonadota</taxon>
        <taxon>Alphaproteobacteria</taxon>
        <taxon>Hyphomicrobiales</taxon>
        <taxon>Methylobacteriaceae</taxon>
        <taxon>Methylobacterium</taxon>
    </lineage>
</organism>
<accession>A0ABQ4QCP6</accession>
<evidence type="ECO:0000313" key="3">
    <source>
        <dbReference type="Proteomes" id="UP001055117"/>
    </source>
</evidence>
<proteinExistence type="predicted"/>
<sequence>MDAIYHSLETSLLAFGFALSVAAFALLASPPAASPRFLRPPFADASAGSILLPMLTVDVPRNAN</sequence>
<keyword evidence="1" id="KW-0812">Transmembrane</keyword>
<protein>
    <submittedName>
        <fullName evidence="2">Uncharacterized protein</fullName>
    </submittedName>
</protein>
<keyword evidence="3" id="KW-1185">Reference proteome</keyword>
<feature type="transmembrane region" description="Helical" evidence="1">
    <location>
        <begin position="12"/>
        <end position="29"/>
    </location>
</feature>
<dbReference type="EMBL" id="BPQG01000007">
    <property type="protein sequence ID" value="GJD42866.1"/>
    <property type="molecule type" value="Genomic_DNA"/>
</dbReference>
<keyword evidence="1" id="KW-1133">Transmembrane helix</keyword>
<dbReference type="RefSeq" id="WP_147751850.1">
    <property type="nucleotide sequence ID" value="NZ_BPQG01000007.1"/>
</dbReference>